<feature type="compositionally biased region" description="Basic and acidic residues" evidence="1">
    <location>
        <begin position="368"/>
        <end position="379"/>
    </location>
</feature>
<evidence type="ECO:0000256" key="1">
    <source>
        <dbReference type="SAM" id="MobiDB-lite"/>
    </source>
</evidence>
<evidence type="ECO:0000313" key="3">
    <source>
        <dbReference type="Proteomes" id="UP000050437"/>
    </source>
</evidence>
<evidence type="ECO:0000313" key="2">
    <source>
        <dbReference type="EMBL" id="KPM62882.1"/>
    </source>
</evidence>
<accession>A0A0P7D4G8</accession>
<name>A0A0P7D4G8_PSEPU</name>
<dbReference type="Proteomes" id="UP000050437">
    <property type="component" value="Unassembled WGS sequence"/>
</dbReference>
<reference evidence="2 3" key="1">
    <citation type="submission" date="2015-10" db="EMBL/GenBank/DDBJ databases">
        <title>Pseudomonas putida clinical strains.</title>
        <authorList>
            <person name="Molina L."/>
            <person name="Udaondo Z."/>
        </authorList>
    </citation>
    <scope>NUCLEOTIDE SEQUENCE [LARGE SCALE GENOMIC DNA]</scope>
    <source>
        <strain evidence="2 3">HB13667</strain>
    </source>
</reference>
<sequence>MDQQMSHFENTAADKSAAGFTYQDFVYVYNLLQLEPEQELGIEVYDDLHKFTCEGLTLIQVKHSIGEGNLTDRDIDLWKTLYNWYMSIDEIPTAKDLTLVIYTNKNLGNQEFIRLFQNPSKNKAQIYSKAKEILKDLKAKDLEKNQAANAAGKEKPSENPILKYVRVIADANKESIYFILDRLQIQSNQIEIIEKIDRKLKTFAIPDNKIESVRNELTGAVSIYQFSNVLSSQKTIISYDCLRKKIGFDRIIQLAISLTTDFESYYDRFNELDISKLSFKDGVFSKQLVDLGFSKNEIFDHGIEMVLTEQVIEDLKQQGHFSTIEDTRLETQISSAWKDFHGEAHEEPHATETAHVKAAKQCLRSSRRKEYSSGDKKIPTEMGSGKLIKLSNKPSLGWRSDWKEKYRQ</sequence>
<comment type="caution">
    <text evidence="2">The sequence shown here is derived from an EMBL/GenBank/DDBJ whole genome shotgun (WGS) entry which is preliminary data.</text>
</comment>
<gene>
    <name evidence="2" type="ORF">HB13667_17020</name>
</gene>
<dbReference type="AlphaFoldDB" id="A0A0P7D4G8"/>
<organism evidence="2 3">
    <name type="scientific">Pseudomonas putida</name>
    <name type="common">Arthrobacter siderocapsulatus</name>
    <dbReference type="NCBI Taxonomy" id="303"/>
    <lineage>
        <taxon>Bacteria</taxon>
        <taxon>Pseudomonadati</taxon>
        <taxon>Pseudomonadota</taxon>
        <taxon>Gammaproteobacteria</taxon>
        <taxon>Pseudomonadales</taxon>
        <taxon>Pseudomonadaceae</taxon>
        <taxon>Pseudomonas</taxon>
    </lineage>
</organism>
<feature type="region of interest" description="Disordered" evidence="1">
    <location>
        <begin position="365"/>
        <end position="393"/>
    </location>
</feature>
<dbReference type="EMBL" id="LKKS01000102">
    <property type="protein sequence ID" value="KPM62882.1"/>
    <property type="molecule type" value="Genomic_DNA"/>
</dbReference>
<protein>
    <recommendedName>
        <fullName evidence="4">DUF4297 domain-containing protein</fullName>
    </recommendedName>
</protein>
<evidence type="ECO:0008006" key="4">
    <source>
        <dbReference type="Google" id="ProtNLM"/>
    </source>
</evidence>
<proteinExistence type="predicted"/>